<comment type="caution">
    <text evidence="2">The sequence shown here is derived from an EMBL/GenBank/DDBJ whole genome shotgun (WGS) entry which is preliminary data.</text>
</comment>
<gene>
    <name evidence="2" type="ORF">A2024_10945</name>
</gene>
<protein>
    <recommendedName>
        <fullName evidence="1">Metallo-beta-lactamase domain-containing protein</fullName>
    </recommendedName>
</protein>
<name>A0A1F5RGX2_9BACT</name>
<dbReference type="InterPro" id="IPR001279">
    <property type="entry name" value="Metallo-B-lactamas"/>
</dbReference>
<sequence length="274" mass="30997">MKVTFYGVRGSIPAPGADTYRYGGNTTCAEVITSSGYRMIIDCGTGIRKLGLKLLKEKDPAAIPIFITHAHWDHVQGLPFFLPIYMPRFKLMFVSANDSFDRLYQTLYNQMDGYVFPADLQEVQSQVKFEIIDSKGFDFGGVHFDTILNNHPVPTHGLRIKDGEKTFVFITDNELRAEKPATPYQDFAAFCRGADILVHDAQYTEEDMKKTRGWGHSTFGEAVKLAEEAGVKRLGFFHHDPERTDDQLDEIIKQMQGTTQVKLFGTREGEVLEL</sequence>
<dbReference type="CDD" id="cd07715">
    <property type="entry name" value="TaR3-like_MBL-fold"/>
    <property type="match status" value="1"/>
</dbReference>
<evidence type="ECO:0000313" key="2">
    <source>
        <dbReference type="EMBL" id="OGF13649.1"/>
    </source>
</evidence>
<evidence type="ECO:0000313" key="3">
    <source>
        <dbReference type="Proteomes" id="UP000177230"/>
    </source>
</evidence>
<organism evidence="2 3">
    <name type="scientific">Candidatus Edwardsbacteria bacterium GWF2_54_11</name>
    <dbReference type="NCBI Taxonomy" id="1817851"/>
    <lineage>
        <taxon>Bacteria</taxon>
        <taxon>Candidatus Edwardsiibacteriota</taxon>
    </lineage>
</organism>
<dbReference type="PANTHER" id="PTHR42663">
    <property type="entry name" value="HYDROLASE C777.06C-RELATED-RELATED"/>
    <property type="match status" value="1"/>
</dbReference>
<dbReference type="Proteomes" id="UP000177230">
    <property type="component" value="Unassembled WGS sequence"/>
</dbReference>
<feature type="domain" description="Metallo-beta-lactamase" evidence="1">
    <location>
        <begin position="38"/>
        <end position="239"/>
    </location>
</feature>
<dbReference type="Pfam" id="PF12706">
    <property type="entry name" value="Lactamase_B_2"/>
    <property type="match status" value="1"/>
</dbReference>
<proteinExistence type="predicted"/>
<dbReference type="SUPFAM" id="SSF56281">
    <property type="entry name" value="Metallo-hydrolase/oxidoreductase"/>
    <property type="match status" value="1"/>
</dbReference>
<evidence type="ECO:0000259" key="1">
    <source>
        <dbReference type="Pfam" id="PF12706"/>
    </source>
</evidence>
<accession>A0A1F5RGX2</accession>
<dbReference type="EMBL" id="MFFM01000014">
    <property type="protein sequence ID" value="OGF13649.1"/>
    <property type="molecule type" value="Genomic_DNA"/>
</dbReference>
<dbReference type="AlphaFoldDB" id="A0A1F5RGX2"/>
<dbReference type="Gene3D" id="3.60.15.10">
    <property type="entry name" value="Ribonuclease Z/Hydroxyacylglutathione hydrolase-like"/>
    <property type="match status" value="1"/>
</dbReference>
<dbReference type="PANTHER" id="PTHR42663:SF4">
    <property type="entry name" value="SLL1036 PROTEIN"/>
    <property type="match status" value="1"/>
</dbReference>
<reference evidence="2 3" key="1">
    <citation type="journal article" date="2016" name="Nat. Commun.">
        <title>Thousands of microbial genomes shed light on interconnected biogeochemical processes in an aquifer system.</title>
        <authorList>
            <person name="Anantharaman K."/>
            <person name="Brown C.T."/>
            <person name="Hug L.A."/>
            <person name="Sharon I."/>
            <person name="Castelle C.J."/>
            <person name="Probst A.J."/>
            <person name="Thomas B.C."/>
            <person name="Singh A."/>
            <person name="Wilkins M.J."/>
            <person name="Karaoz U."/>
            <person name="Brodie E.L."/>
            <person name="Williams K.H."/>
            <person name="Hubbard S.S."/>
            <person name="Banfield J.F."/>
        </authorList>
    </citation>
    <scope>NUCLEOTIDE SEQUENCE [LARGE SCALE GENOMIC DNA]</scope>
</reference>
<dbReference type="InterPro" id="IPR036866">
    <property type="entry name" value="RibonucZ/Hydroxyglut_hydro"/>
</dbReference>